<evidence type="ECO:0000313" key="3">
    <source>
        <dbReference type="Proteomes" id="UP000765509"/>
    </source>
</evidence>
<feature type="compositionally biased region" description="Low complexity" evidence="1">
    <location>
        <begin position="45"/>
        <end position="60"/>
    </location>
</feature>
<organism evidence="2 3">
    <name type="scientific">Austropuccinia psidii MF-1</name>
    <dbReference type="NCBI Taxonomy" id="1389203"/>
    <lineage>
        <taxon>Eukaryota</taxon>
        <taxon>Fungi</taxon>
        <taxon>Dikarya</taxon>
        <taxon>Basidiomycota</taxon>
        <taxon>Pucciniomycotina</taxon>
        <taxon>Pucciniomycetes</taxon>
        <taxon>Pucciniales</taxon>
        <taxon>Sphaerophragmiaceae</taxon>
        <taxon>Austropuccinia</taxon>
    </lineage>
</organism>
<evidence type="ECO:0000256" key="1">
    <source>
        <dbReference type="SAM" id="MobiDB-lite"/>
    </source>
</evidence>
<name>A0A9Q3KI84_9BASI</name>
<evidence type="ECO:0000313" key="2">
    <source>
        <dbReference type="EMBL" id="MBW0579715.1"/>
    </source>
</evidence>
<dbReference type="Proteomes" id="UP000765509">
    <property type="component" value="Unassembled WGS sequence"/>
</dbReference>
<gene>
    <name evidence="2" type="ORF">O181_119430</name>
</gene>
<accession>A0A9Q3KI84</accession>
<keyword evidence="3" id="KW-1185">Reference proteome</keyword>
<comment type="caution">
    <text evidence="2">The sequence shown here is derived from an EMBL/GenBank/DDBJ whole genome shotgun (WGS) entry which is preliminary data.</text>
</comment>
<sequence length="141" mass="16088">MKKIKDLLLTQSKKKGNRRQSTTFPPGGTPIESTLPRHVRHEESPISPTSVPRTTSTPVTEQKSHNAPRRVFVSTPAHPSPLQQQLSREIRLIVKIRAKDHNLWFDGKEVERVIKKVESIAEIEGAKGRDIARQIVFWTRD</sequence>
<feature type="region of interest" description="Disordered" evidence="1">
    <location>
        <begin position="1"/>
        <end position="84"/>
    </location>
</feature>
<dbReference type="AlphaFoldDB" id="A0A9Q3KI84"/>
<proteinExistence type="predicted"/>
<protein>
    <submittedName>
        <fullName evidence="2">Uncharacterized protein</fullName>
    </submittedName>
</protein>
<reference evidence="2" key="1">
    <citation type="submission" date="2021-03" db="EMBL/GenBank/DDBJ databases">
        <title>Draft genome sequence of rust myrtle Austropuccinia psidii MF-1, a brazilian biotype.</title>
        <authorList>
            <person name="Quecine M.C."/>
            <person name="Pachon D.M.R."/>
            <person name="Bonatelli M.L."/>
            <person name="Correr F.H."/>
            <person name="Franceschini L.M."/>
            <person name="Leite T.F."/>
            <person name="Margarido G.R.A."/>
            <person name="Almeida C.A."/>
            <person name="Ferrarezi J.A."/>
            <person name="Labate C.A."/>
        </authorList>
    </citation>
    <scope>NUCLEOTIDE SEQUENCE</scope>
    <source>
        <strain evidence="2">MF-1</strain>
    </source>
</reference>
<dbReference type="EMBL" id="AVOT02105743">
    <property type="protein sequence ID" value="MBW0579715.1"/>
    <property type="molecule type" value="Genomic_DNA"/>
</dbReference>